<dbReference type="GO" id="GO:0004869">
    <property type="term" value="F:cysteine-type endopeptidase inhibitor activity"/>
    <property type="evidence" value="ECO:0007669"/>
    <property type="project" value="UniProtKB-KW"/>
</dbReference>
<name>A0A921MU23_9MICO</name>
<evidence type="ECO:0000256" key="1">
    <source>
        <dbReference type="ARBA" id="ARBA00022690"/>
    </source>
</evidence>
<reference evidence="3" key="2">
    <citation type="submission" date="2021-09" db="EMBL/GenBank/DDBJ databases">
        <authorList>
            <person name="Gilroy R."/>
        </authorList>
    </citation>
    <scope>NUCLEOTIDE SEQUENCE</scope>
    <source>
        <strain evidence="3">ChiGjej5B5-22894</strain>
    </source>
</reference>
<evidence type="ECO:0000313" key="3">
    <source>
        <dbReference type="EMBL" id="HJG90447.1"/>
    </source>
</evidence>
<evidence type="ECO:0000313" key="4">
    <source>
        <dbReference type="Proteomes" id="UP000742460"/>
    </source>
</evidence>
<keyword evidence="1" id="KW-0646">Protease inhibitor</keyword>
<dbReference type="Proteomes" id="UP000742460">
    <property type="component" value="Unassembled WGS sequence"/>
</dbReference>
<comment type="caution">
    <text evidence="3">The sequence shown here is derived from an EMBL/GenBank/DDBJ whole genome shotgun (WGS) entry which is preliminary data.</text>
</comment>
<dbReference type="Gene3D" id="2.60.40.2020">
    <property type="match status" value="1"/>
</dbReference>
<accession>A0A921MU23</accession>
<dbReference type="EMBL" id="DYUE01000052">
    <property type="protein sequence ID" value="HJG90447.1"/>
    <property type="molecule type" value="Genomic_DNA"/>
</dbReference>
<sequence length="171" mass="17222">MTPTAHPDSDLSAASVRAPRSSGRALTAVAAILLLAGCGVLGGDEGGEDAEAELLAQGTTEVRLAVGETAQVSLGEGSQGVGDDWGVISQTDDAVAEAEVVMGEEVHGTDGDEGAPGASTVYAVELTGQDPGTTTVRVLYCTRTAIAEECDQSKGTLEPPVDPVEITVVVE</sequence>
<keyword evidence="2" id="KW-0789">Thiol protease inhibitor</keyword>
<protein>
    <recommendedName>
        <fullName evidence="5">Proteinase inhibitor I42 chagasin domain-containing protein</fullName>
    </recommendedName>
</protein>
<evidence type="ECO:0000256" key="2">
    <source>
        <dbReference type="ARBA" id="ARBA00022704"/>
    </source>
</evidence>
<dbReference type="AlphaFoldDB" id="A0A921MU23"/>
<dbReference type="InterPro" id="IPR036331">
    <property type="entry name" value="Chagasin-like_sf"/>
</dbReference>
<gene>
    <name evidence="3" type="ORF">K8V81_01850</name>
</gene>
<organism evidence="3 4">
    <name type="scientific">Brachybacterium massiliense</name>
    <dbReference type="NCBI Taxonomy" id="1755098"/>
    <lineage>
        <taxon>Bacteria</taxon>
        <taxon>Bacillati</taxon>
        <taxon>Actinomycetota</taxon>
        <taxon>Actinomycetes</taxon>
        <taxon>Micrococcales</taxon>
        <taxon>Dermabacteraceae</taxon>
        <taxon>Brachybacterium</taxon>
    </lineage>
</organism>
<proteinExistence type="predicted"/>
<evidence type="ECO:0008006" key="5">
    <source>
        <dbReference type="Google" id="ProtNLM"/>
    </source>
</evidence>
<reference evidence="3" key="1">
    <citation type="journal article" date="2021" name="PeerJ">
        <title>Extensive microbial diversity within the chicken gut microbiome revealed by metagenomics and culture.</title>
        <authorList>
            <person name="Gilroy R."/>
            <person name="Ravi A."/>
            <person name="Getino M."/>
            <person name="Pursley I."/>
            <person name="Horton D.L."/>
            <person name="Alikhan N.F."/>
            <person name="Baker D."/>
            <person name="Gharbi K."/>
            <person name="Hall N."/>
            <person name="Watson M."/>
            <person name="Adriaenssens E.M."/>
            <person name="Foster-Nyarko E."/>
            <person name="Jarju S."/>
            <person name="Secka A."/>
            <person name="Antonio M."/>
            <person name="Oren A."/>
            <person name="Chaudhuri R.R."/>
            <person name="La Ragione R."/>
            <person name="Hildebrand F."/>
            <person name="Pallen M.J."/>
        </authorList>
    </citation>
    <scope>NUCLEOTIDE SEQUENCE</scope>
    <source>
        <strain evidence="3">ChiGjej5B5-22894</strain>
    </source>
</reference>